<organism evidence="5 6">
    <name type="scientific">Stylonychia lemnae</name>
    <name type="common">Ciliate</name>
    <dbReference type="NCBI Taxonomy" id="5949"/>
    <lineage>
        <taxon>Eukaryota</taxon>
        <taxon>Sar</taxon>
        <taxon>Alveolata</taxon>
        <taxon>Ciliophora</taxon>
        <taxon>Intramacronucleata</taxon>
        <taxon>Spirotrichea</taxon>
        <taxon>Stichotrichia</taxon>
        <taxon>Sporadotrichida</taxon>
        <taxon>Oxytrichidae</taxon>
        <taxon>Stylonychinae</taxon>
        <taxon>Stylonychia</taxon>
    </lineage>
</organism>
<dbReference type="SMART" id="SM00584">
    <property type="entry name" value="TLDc"/>
    <property type="match status" value="1"/>
</dbReference>
<dbReference type="InterPro" id="IPR013083">
    <property type="entry name" value="Znf_RING/FYVE/PHD"/>
</dbReference>
<feature type="coiled-coil region" evidence="2">
    <location>
        <begin position="127"/>
        <end position="154"/>
    </location>
</feature>
<protein>
    <recommendedName>
        <fullName evidence="7">Tldc domain-containing protein</fullName>
    </recommendedName>
</protein>
<reference evidence="5 6" key="1">
    <citation type="submission" date="2014-06" db="EMBL/GenBank/DDBJ databases">
        <authorList>
            <person name="Swart Estienne"/>
        </authorList>
    </citation>
    <scope>NUCLEOTIDE SEQUENCE [LARGE SCALE GENOMIC DNA]</scope>
    <source>
        <strain evidence="5 6">130c</strain>
    </source>
</reference>
<feature type="domain" description="RING-type" evidence="3">
    <location>
        <begin position="7"/>
        <end position="52"/>
    </location>
</feature>
<dbReference type="OrthoDB" id="431168at2759"/>
<keyword evidence="1" id="KW-0479">Metal-binding</keyword>
<evidence type="ECO:0000259" key="3">
    <source>
        <dbReference type="PROSITE" id="PS50089"/>
    </source>
</evidence>
<accession>A0A078A184</accession>
<dbReference type="SUPFAM" id="SSF57845">
    <property type="entry name" value="B-box zinc-binding domain"/>
    <property type="match status" value="1"/>
</dbReference>
<gene>
    <name evidence="5" type="primary">Contig11095.g562</name>
    <name evidence="5" type="ORF">STYLEM_3524</name>
</gene>
<dbReference type="GO" id="GO:0008270">
    <property type="term" value="F:zinc ion binding"/>
    <property type="evidence" value="ECO:0007669"/>
    <property type="project" value="UniProtKB-KW"/>
</dbReference>
<evidence type="ECO:0000256" key="2">
    <source>
        <dbReference type="SAM" id="Coils"/>
    </source>
</evidence>
<dbReference type="AlphaFoldDB" id="A0A078A184"/>
<dbReference type="InterPro" id="IPR001841">
    <property type="entry name" value="Znf_RING"/>
</dbReference>
<dbReference type="Proteomes" id="UP000039865">
    <property type="component" value="Unassembled WGS sequence"/>
</dbReference>
<evidence type="ECO:0000313" key="5">
    <source>
        <dbReference type="EMBL" id="CDW74544.1"/>
    </source>
</evidence>
<evidence type="ECO:0000313" key="6">
    <source>
        <dbReference type="Proteomes" id="UP000039865"/>
    </source>
</evidence>
<proteinExistence type="predicted"/>
<feature type="domain" description="TLDc" evidence="4">
    <location>
        <begin position="208"/>
        <end position="380"/>
    </location>
</feature>
<evidence type="ECO:0000256" key="1">
    <source>
        <dbReference type="PROSITE-ProRule" id="PRU00175"/>
    </source>
</evidence>
<dbReference type="InterPro" id="IPR006571">
    <property type="entry name" value="TLDc_dom"/>
</dbReference>
<sequence>MESESKCEQCNELFNSIDKQQIILPCGDSICLSCFGKALEPEESKLICPIDKEALIITKKFREKIQKMTQQKNKLLWILCQNHLDLIAEYYCNTHREMVCHLCAHKGHANHAKKLDLIVDKDIQGFCERALERLNERRSKINDLIDEIEIFKQKERSYPSEVFIKILREVQDSLIPHLDKKGGKELELKNNGKRCSADDFSEETLSVFNITDDHEELLKVWIHGEDEMGSSKFELLYKATRDTFSSAKMHEMINNKGPIVGIIKSQHDQVFGGYSSVGWKADGAWTLDGKAFIFSLTKKTKHEQYQNKDQALYYANSFMLWFGYDILLYTDCNNNASSYSNFGTTYKPPDGIVQGQDSANTYLAGSHYFSVKEIEVYKVSKEE</sequence>
<dbReference type="PROSITE" id="PS50089">
    <property type="entry name" value="ZF_RING_2"/>
    <property type="match status" value="1"/>
</dbReference>
<dbReference type="EMBL" id="CCKQ01003429">
    <property type="protein sequence ID" value="CDW74544.1"/>
    <property type="molecule type" value="Genomic_DNA"/>
</dbReference>
<name>A0A078A184_STYLE</name>
<keyword evidence="1" id="KW-0863">Zinc-finger</keyword>
<evidence type="ECO:0008006" key="7">
    <source>
        <dbReference type="Google" id="ProtNLM"/>
    </source>
</evidence>
<dbReference type="InParanoid" id="A0A078A184"/>
<keyword evidence="2" id="KW-0175">Coiled coil</keyword>
<dbReference type="Gene3D" id="3.30.40.10">
    <property type="entry name" value="Zinc/RING finger domain, C3HC4 (zinc finger)"/>
    <property type="match status" value="1"/>
</dbReference>
<keyword evidence="1" id="KW-0862">Zinc</keyword>
<evidence type="ECO:0000259" key="4">
    <source>
        <dbReference type="PROSITE" id="PS51886"/>
    </source>
</evidence>
<dbReference type="CDD" id="cd19756">
    <property type="entry name" value="Bbox2"/>
    <property type="match status" value="1"/>
</dbReference>
<dbReference type="Pfam" id="PF07534">
    <property type="entry name" value="TLD"/>
    <property type="match status" value="1"/>
</dbReference>
<dbReference type="PROSITE" id="PS51886">
    <property type="entry name" value="TLDC"/>
    <property type="match status" value="1"/>
</dbReference>
<keyword evidence="6" id="KW-1185">Reference proteome</keyword>
<dbReference type="OMA" id="CNTHREM"/>
<dbReference type="SUPFAM" id="SSF57850">
    <property type="entry name" value="RING/U-box"/>
    <property type="match status" value="1"/>
</dbReference>